<evidence type="ECO:0000313" key="2">
    <source>
        <dbReference type="EMBL" id="RSK23902.1"/>
    </source>
</evidence>
<feature type="compositionally biased region" description="Pro residues" evidence="1">
    <location>
        <begin position="58"/>
        <end position="69"/>
    </location>
</feature>
<accession>A0A428IXZ8</accession>
<organism evidence="2 3">
    <name type="scientific">Hymenobacter metallilatus</name>
    <dbReference type="NCBI Taxonomy" id="2493666"/>
    <lineage>
        <taxon>Bacteria</taxon>
        <taxon>Pseudomonadati</taxon>
        <taxon>Bacteroidota</taxon>
        <taxon>Cytophagia</taxon>
        <taxon>Cytophagales</taxon>
        <taxon>Hymenobacteraceae</taxon>
        <taxon>Hymenobacter</taxon>
    </lineage>
</organism>
<protein>
    <submittedName>
        <fullName evidence="2">Uncharacterized protein</fullName>
    </submittedName>
</protein>
<comment type="caution">
    <text evidence="2">The sequence shown here is derived from an EMBL/GenBank/DDBJ whole genome shotgun (WGS) entry which is preliminary data.</text>
</comment>
<feature type="region of interest" description="Disordered" evidence="1">
    <location>
        <begin position="24"/>
        <end position="69"/>
    </location>
</feature>
<evidence type="ECO:0000313" key="3">
    <source>
        <dbReference type="Proteomes" id="UP000280066"/>
    </source>
</evidence>
<reference evidence="2 3" key="1">
    <citation type="submission" date="2018-12" db="EMBL/GenBank/DDBJ databases">
        <authorList>
            <person name="Feng G."/>
            <person name="Zhu H."/>
        </authorList>
    </citation>
    <scope>NUCLEOTIDE SEQUENCE [LARGE SCALE GENOMIC DNA]</scope>
    <source>
        <strain evidence="2 3">9PBR-2</strain>
    </source>
</reference>
<dbReference type="Proteomes" id="UP000280066">
    <property type="component" value="Unassembled WGS sequence"/>
</dbReference>
<feature type="compositionally biased region" description="Low complexity" evidence="1">
    <location>
        <begin position="32"/>
        <end position="45"/>
    </location>
</feature>
<keyword evidence="3" id="KW-1185">Reference proteome</keyword>
<proteinExistence type="predicted"/>
<dbReference type="RefSeq" id="WP_125433743.1">
    <property type="nucleotide sequence ID" value="NZ_RWIS01000022.1"/>
</dbReference>
<gene>
    <name evidence="2" type="ORF">EI290_21650</name>
</gene>
<dbReference type="AlphaFoldDB" id="A0A428IXZ8"/>
<name>A0A428IXZ8_9BACT</name>
<dbReference type="EMBL" id="RWIS01000022">
    <property type="protein sequence ID" value="RSK23902.1"/>
    <property type="molecule type" value="Genomic_DNA"/>
</dbReference>
<evidence type="ECO:0000256" key="1">
    <source>
        <dbReference type="SAM" id="MobiDB-lite"/>
    </source>
</evidence>
<sequence length="69" mass="6539">MSLFSTLACTIGLAALLAGCGEKARPAEARNAAGPTADTTGTTGAVQQQSVQNAVPAGPAPGPGPGPGH</sequence>